<evidence type="ECO:0000313" key="6">
    <source>
        <dbReference type="Proteomes" id="UP000646745"/>
    </source>
</evidence>
<feature type="domain" description="HTH araC/xylS-type" evidence="4">
    <location>
        <begin position="224"/>
        <end position="326"/>
    </location>
</feature>
<dbReference type="Pfam" id="PF01965">
    <property type="entry name" value="DJ-1_PfpI"/>
    <property type="match status" value="1"/>
</dbReference>
<comment type="caution">
    <text evidence="5">The sequence shown here is derived from an EMBL/GenBank/DDBJ whole genome shotgun (WGS) entry which is preliminary data.</text>
</comment>
<dbReference type="PANTHER" id="PTHR43130">
    <property type="entry name" value="ARAC-FAMILY TRANSCRIPTIONAL REGULATOR"/>
    <property type="match status" value="1"/>
</dbReference>
<dbReference type="PROSITE" id="PS01124">
    <property type="entry name" value="HTH_ARAC_FAMILY_2"/>
    <property type="match status" value="1"/>
</dbReference>
<proteinExistence type="predicted"/>
<dbReference type="PANTHER" id="PTHR43130:SF3">
    <property type="entry name" value="HTH-TYPE TRANSCRIPTIONAL REGULATOR RV1931C"/>
    <property type="match status" value="1"/>
</dbReference>
<evidence type="ECO:0000313" key="5">
    <source>
        <dbReference type="EMBL" id="GHB18803.1"/>
    </source>
</evidence>
<dbReference type="SMART" id="SM00342">
    <property type="entry name" value="HTH_ARAC"/>
    <property type="match status" value="1"/>
</dbReference>
<evidence type="ECO:0000256" key="1">
    <source>
        <dbReference type="ARBA" id="ARBA00023015"/>
    </source>
</evidence>
<dbReference type="InterPro" id="IPR009057">
    <property type="entry name" value="Homeodomain-like_sf"/>
</dbReference>
<dbReference type="InterPro" id="IPR029062">
    <property type="entry name" value="Class_I_gatase-like"/>
</dbReference>
<dbReference type="InterPro" id="IPR052158">
    <property type="entry name" value="INH-QAR"/>
</dbReference>
<gene>
    <name evidence="5" type="ORF">GCM10009038_17330</name>
</gene>
<protein>
    <submittedName>
        <fullName evidence="5">AraC family transcriptional regulator</fullName>
    </submittedName>
</protein>
<keyword evidence="2" id="KW-0804">Transcription</keyword>
<dbReference type="InterPro" id="IPR018060">
    <property type="entry name" value="HTH_AraC"/>
</dbReference>
<keyword evidence="6" id="KW-1185">Reference proteome</keyword>
<organism evidence="5 6">
    <name type="scientific">Salinicola rhizosphaerae</name>
    <dbReference type="NCBI Taxonomy" id="1443141"/>
    <lineage>
        <taxon>Bacteria</taxon>
        <taxon>Pseudomonadati</taxon>
        <taxon>Pseudomonadota</taxon>
        <taxon>Gammaproteobacteria</taxon>
        <taxon>Oceanospirillales</taxon>
        <taxon>Halomonadaceae</taxon>
        <taxon>Salinicola</taxon>
    </lineage>
</organism>
<dbReference type="SUPFAM" id="SSF52317">
    <property type="entry name" value="Class I glutamine amidotransferase-like"/>
    <property type="match status" value="1"/>
</dbReference>
<dbReference type="Pfam" id="PF12833">
    <property type="entry name" value="HTH_18"/>
    <property type="match status" value="1"/>
</dbReference>
<sequence>MGTAVERTGAAAGDCLNVGVLMLPGQVPLDLAGPLEVLATAAKFGAPIQIRYLGPRNSLAWLGPLTLSGIEPLPAEALPLDLLVIPGQDRASCDAESRRACLAWLRDQANASAALMAICSGALLLGEAGLLDGRRCTTHHALLDELRHVAPKARVRGDCIFVEDGRCLTSAGISTGIDTMLHWVTRTQGHRLAQQVARELVLYWRRSGQEPQLGIWLEGRNHVDDRIHRLQDALAAAPGEFWSMSRMAEQAAMSERHLRRRFRALTGISILDYLTRQRLQLARQMMCDTDWGLDRIAQASGFGDARQLRRVWQRFETESPAAWRRRSDTSQPAGIERSARIP</sequence>
<dbReference type="Gene3D" id="3.40.50.880">
    <property type="match status" value="1"/>
</dbReference>
<dbReference type="Gene3D" id="1.10.10.60">
    <property type="entry name" value="Homeodomain-like"/>
    <property type="match status" value="1"/>
</dbReference>
<accession>A0ABQ3DXI7</accession>
<evidence type="ECO:0000256" key="2">
    <source>
        <dbReference type="ARBA" id="ARBA00023163"/>
    </source>
</evidence>
<keyword evidence="1" id="KW-0805">Transcription regulation</keyword>
<dbReference type="Proteomes" id="UP000646745">
    <property type="component" value="Unassembled WGS sequence"/>
</dbReference>
<dbReference type="RefSeq" id="WP_229809010.1">
    <property type="nucleotide sequence ID" value="NZ_BMZI01000003.1"/>
</dbReference>
<dbReference type="InterPro" id="IPR002818">
    <property type="entry name" value="DJ-1/PfpI"/>
</dbReference>
<name>A0ABQ3DXI7_9GAMM</name>
<feature type="region of interest" description="Disordered" evidence="3">
    <location>
        <begin position="322"/>
        <end position="342"/>
    </location>
</feature>
<evidence type="ECO:0000259" key="4">
    <source>
        <dbReference type="PROSITE" id="PS01124"/>
    </source>
</evidence>
<evidence type="ECO:0000256" key="3">
    <source>
        <dbReference type="SAM" id="MobiDB-lite"/>
    </source>
</evidence>
<reference evidence="6" key="1">
    <citation type="journal article" date="2019" name="Int. J. Syst. Evol. Microbiol.">
        <title>The Global Catalogue of Microorganisms (GCM) 10K type strain sequencing project: providing services to taxonomists for standard genome sequencing and annotation.</title>
        <authorList>
            <consortium name="The Broad Institute Genomics Platform"/>
            <consortium name="The Broad Institute Genome Sequencing Center for Infectious Disease"/>
            <person name="Wu L."/>
            <person name="Ma J."/>
        </authorList>
    </citation>
    <scope>NUCLEOTIDE SEQUENCE [LARGE SCALE GENOMIC DNA]</scope>
    <source>
        <strain evidence="6">KCTC 32998</strain>
    </source>
</reference>
<dbReference type="EMBL" id="BMZI01000003">
    <property type="protein sequence ID" value="GHB18803.1"/>
    <property type="molecule type" value="Genomic_DNA"/>
</dbReference>
<dbReference type="SUPFAM" id="SSF46689">
    <property type="entry name" value="Homeodomain-like"/>
    <property type="match status" value="2"/>
</dbReference>